<organism evidence="2 3">
    <name type="scientific">Rhodopirellula baltica SWK14</name>
    <dbReference type="NCBI Taxonomy" id="993516"/>
    <lineage>
        <taxon>Bacteria</taxon>
        <taxon>Pseudomonadati</taxon>
        <taxon>Planctomycetota</taxon>
        <taxon>Planctomycetia</taxon>
        <taxon>Pirellulales</taxon>
        <taxon>Pirellulaceae</taxon>
        <taxon>Rhodopirellula</taxon>
    </lineage>
</organism>
<dbReference type="AlphaFoldDB" id="L7CIR1"/>
<feature type="transmembrane region" description="Helical" evidence="1">
    <location>
        <begin position="114"/>
        <end position="131"/>
    </location>
</feature>
<name>L7CIR1_RHOBT</name>
<evidence type="ECO:0000256" key="1">
    <source>
        <dbReference type="SAM" id="Phobius"/>
    </source>
</evidence>
<proteinExistence type="predicted"/>
<protein>
    <submittedName>
        <fullName evidence="2">Uncharacterized protein</fullName>
    </submittedName>
</protein>
<keyword evidence="1" id="KW-1133">Transmembrane helix</keyword>
<keyword evidence="1" id="KW-0812">Transmembrane</keyword>
<feature type="transmembrane region" description="Helical" evidence="1">
    <location>
        <begin position="143"/>
        <end position="164"/>
    </location>
</feature>
<feature type="transmembrane region" description="Helical" evidence="1">
    <location>
        <begin position="7"/>
        <end position="25"/>
    </location>
</feature>
<gene>
    <name evidence="2" type="ORF">RBSWK_03101</name>
</gene>
<accession>L7CIR1</accession>
<reference evidence="2 3" key="1">
    <citation type="journal article" date="2013" name="Mar. Genomics">
        <title>Expression of sulfatases in Rhodopirellula baltica and the diversity of sulfatases in the genus Rhodopirellula.</title>
        <authorList>
            <person name="Wegner C.E."/>
            <person name="Richter-Heitmann T."/>
            <person name="Klindworth A."/>
            <person name="Klockow C."/>
            <person name="Richter M."/>
            <person name="Achstetter T."/>
            <person name="Glockner F.O."/>
            <person name="Harder J."/>
        </authorList>
    </citation>
    <scope>NUCLEOTIDE SEQUENCE [LARGE SCALE GENOMIC DNA]</scope>
    <source>
        <strain evidence="2 3">SWK14</strain>
    </source>
</reference>
<sequence length="174" mass="20140">MRYSIAELLVFPYFAILAVGINGYINYLTIDIRYECVTWFGIDDWDLHRKLPRWLYERLLDVSGRPIDYAIACLLACCLLPFKRFARIAGLSLLLTLPISCFHSEIASGHLDRWIELPIALLISFLYVQLCRCPMFVSHPPKNVTVIVVFTTLGILGLFLLSRLPDFPTWHYRT</sequence>
<keyword evidence="1" id="KW-0472">Membrane</keyword>
<comment type="caution">
    <text evidence="2">The sequence shown here is derived from an EMBL/GenBank/DDBJ whole genome shotgun (WGS) entry which is preliminary data.</text>
</comment>
<dbReference type="Proteomes" id="UP000010959">
    <property type="component" value="Unassembled WGS sequence"/>
</dbReference>
<dbReference type="RefSeq" id="WP_007338049.1">
    <property type="nucleotide sequence ID" value="NZ_AMWG01000077.1"/>
</dbReference>
<evidence type="ECO:0000313" key="3">
    <source>
        <dbReference type="Proteomes" id="UP000010959"/>
    </source>
</evidence>
<dbReference type="EMBL" id="AMWG01000077">
    <property type="protein sequence ID" value="ELP32951.1"/>
    <property type="molecule type" value="Genomic_DNA"/>
</dbReference>
<feature type="transmembrane region" description="Helical" evidence="1">
    <location>
        <begin position="89"/>
        <end position="108"/>
    </location>
</feature>
<evidence type="ECO:0000313" key="2">
    <source>
        <dbReference type="EMBL" id="ELP32951.1"/>
    </source>
</evidence>